<evidence type="ECO:0000313" key="3">
    <source>
        <dbReference type="Proteomes" id="UP001283361"/>
    </source>
</evidence>
<keyword evidence="3" id="KW-1185">Reference proteome</keyword>
<feature type="region of interest" description="Disordered" evidence="1">
    <location>
        <begin position="1"/>
        <end position="59"/>
    </location>
</feature>
<name>A0AAE1B269_9GAST</name>
<accession>A0AAE1B269</accession>
<protein>
    <submittedName>
        <fullName evidence="2">Uncharacterized protein</fullName>
    </submittedName>
</protein>
<organism evidence="2 3">
    <name type="scientific">Elysia crispata</name>
    <name type="common">lettuce slug</name>
    <dbReference type="NCBI Taxonomy" id="231223"/>
    <lineage>
        <taxon>Eukaryota</taxon>
        <taxon>Metazoa</taxon>
        <taxon>Spiralia</taxon>
        <taxon>Lophotrochozoa</taxon>
        <taxon>Mollusca</taxon>
        <taxon>Gastropoda</taxon>
        <taxon>Heterobranchia</taxon>
        <taxon>Euthyneura</taxon>
        <taxon>Panpulmonata</taxon>
        <taxon>Sacoglossa</taxon>
        <taxon>Placobranchoidea</taxon>
        <taxon>Plakobranchidae</taxon>
        <taxon>Elysia</taxon>
    </lineage>
</organism>
<evidence type="ECO:0000313" key="2">
    <source>
        <dbReference type="EMBL" id="KAK3797511.1"/>
    </source>
</evidence>
<comment type="caution">
    <text evidence="2">The sequence shown here is derived from an EMBL/GenBank/DDBJ whole genome shotgun (WGS) entry which is preliminary data.</text>
</comment>
<dbReference type="AlphaFoldDB" id="A0AAE1B269"/>
<reference evidence="2" key="1">
    <citation type="journal article" date="2023" name="G3 (Bethesda)">
        <title>A reference genome for the long-term kleptoplast-retaining sea slug Elysia crispata morphotype clarki.</title>
        <authorList>
            <person name="Eastman K.E."/>
            <person name="Pendleton A.L."/>
            <person name="Shaikh M.A."/>
            <person name="Suttiyut T."/>
            <person name="Ogas R."/>
            <person name="Tomko P."/>
            <person name="Gavelis G."/>
            <person name="Widhalm J.R."/>
            <person name="Wisecaver J.H."/>
        </authorList>
    </citation>
    <scope>NUCLEOTIDE SEQUENCE</scope>
    <source>
        <strain evidence="2">ECLA1</strain>
    </source>
</reference>
<evidence type="ECO:0000256" key="1">
    <source>
        <dbReference type="SAM" id="MobiDB-lite"/>
    </source>
</evidence>
<dbReference type="Proteomes" id="UP001283361">
    <property type="component" value="Unassembled WGS sequence"/>
</dbReference>
<gene>
    <name evidence="2" type="ORF">RRG08_054543</name>
</gene>
<sequence>MHGKWLPVSGTQPSIELEPTRTKRKQSNPSKWKEAVRKKSRLQGAEHVNTSGKLKDEVKMGPECTSSACKKSKLRDCDSISTDDRQKMFNTFWRLSSWELRKVYVTTTGKSVDIKQKKFCTKFTKKCLSFIHSDSSRWYKQTSVQVHVQLYFRHTPAHYRVVAK</sequence>
<dbReference type="EMBL" id="JAWDGP010000750">
    <property type="protein sequence ID" value="KAK3797511.1"/>
    <property type="molecule type" value="Genomic_DNA"/>
</dbReference>
<proteinExistence type="predicted"/>